<gene>
    <name evidence="3" type="ORF">GCM10009789_21220</name>
</gene>
<keyword evidence="2" id="KW-1133">Transmembrane helix</keyword>
<accession>A0ABN2CZM2</accession>
<feature type="compositionally biased region" description="Low complexity" evidence="1">
    <location>
        <begin position="32"/>
        <end position="51"/>
    </location>
</feature>
<evidence type="ECO:0000256" key="1">
    <source>
        <dbReference type="SAM" id="MobiDB-lite"/>
    </source>
</evidence>
<protein>
    <recommendedName>
        <fullName evidence="5">DUF3159 domain-containing protein</fullName>
    </recommendedName>
</protein>
<evidence type="ECO:0000313" key="3">
    <source>
        <dbReference type="EMBL" id="GAA1567541.1"/>
    </source>
</evidence>
<dbReference type="InterPro" id="IPR016566">
    <property type="entry name" value="UCP010219"/>
</dbReference>
<proteinExistence type="predicted"/>
<keyword evidence="2" id="KW-0812">Transmembrane</keyword>
<evidence type="ECO:0000256" key="2">
    <source>
        <dbReference type="SAM" id="Phobius"/>
    </source>
</evidence>
<dbReference type="Pfam" id="PF11361">
    <property type="entry name" value="DUF3159"/>
    <property type="match status" value="1"/>
</dbReference>
<dbReference type="RefSeq" id="WP_344212428.1">
    <property type="nucleotide sequence ID" value="NZ_BAAAOS010000018.1"/>
</dbReference>
<feature type="transmembrane region" description="Helical" evidence="2">
    <location>
        <begin position="73"/>
        <end position="98"/>
    </location>
</feature>
<reference evidence="3 4" key="1">
    <citation type="journal article" date="2019" name="Int. J. Syst. Evol. Microbiol.">
        <title>The Global Catalogue of Microorganisms (GCM) 10K type strain sequencing project: providing services to taxonomists for standard genome sequencing and annotation.</title>
        <authorList>
            <consortium name="The Broad Institute Genomics Platform"/>
            <consortium name="The Broad Institute Genome Sequencing Center for Infectious Disease"/>
            <person name="Wu L."/>
            <person name="Ma J."/>
        </authorList>
    </citation>
    <scope>NUCLEOTIDE SEQUENCE [LARGE SCALE GENOMIC DNA]</scope>
    <source>
        <strain evidence="3 4">JCM 14969</strain>
    </source>
</reference>
<feature type="region of interest" description="Disordered" evidence="1">
    <location>
        <begin position="29"/>
        <end position="65"/>
    </location>
</feature>
<keyword evidence="2" id="KW-0472">Membrane</keyword>
<sequence length="286" mass="30587">MAEPTQGSGRDQQVDDDLNEKLVEILRPEFEAAATTPPADATTSASSSADDTAPDDEGAAKPAAKPATTDKDFFHALGGWGALLDIGLPWIAFLIVYGASDHDLRLALIVAVASGAAVALLRLVRRQPLRNVAGGFVGVLISAWVANRSGRAEDVYLPGLLVNLGYGALYLLTVLFRWPLFGLLYGVITQTGTAWRRDPAMLKGFSRATLVFVGLFAIRLIVQVPLYLTGSLNALGIAKVGLGLPFYALALWLSYAVLRGSLPPDKWDEARDHVTHLLRGGKGNKK</sequence>
<dbReference type="Proteomes" id="UP001500393">
    <property type="component" value="Unassembled WGS sequence"/>
</dbReference>
<feature type="transmembrane region" description="Helical" evidence="2">
    <location>
        <begin position="234"/>
        <end position="258"/>
    </location>
</feature>
<feature type="transmembrane region" description="Helical" evidence="2">
    <location>
        <begin position="131"/>
        <end position="147"/>
    </location>
</feature>
<name>A0ABN2CZM2_9ACTN</name>
<evidence type="ECO:0000313" key="4">
    <source>
        <dbReference type="Proteomes" id="UP001500393"/>
    </source>
</evidence>
<feature type="transmembrane region" description="Helical" evidence="2">
    <location>
        <begin position="209"/>
        <end position="228"/>
    </location>
</feature>
<evidence type="ECO:0008006" key="5">
    <source>
        <dbReference type="Google" id="ProtNLM"/>
    </source>
</evidence>
<organism evidence="3 4">
    <name type="scientific">Kribbella sancticallisti</name>
    <dbReference type="NCBI Taxonomy" id="460087"/>
    <lineage>
        <taxon>Bacteria</taxon>
        <taxon>Bacillati</taxon>
        <taxon>Actinomycetota</taxon>
        <taxon>Actinomycetes</taxon>
        <taxon>Propionibacteriales</taxon>
        <taxon>Kribbellaceae</taxon>
        <taxon>Kribbella</taxon>
    </lineage>
</organism>
<keyword evidence="4" id="KW-1185">Reference proteome</keyword>
<feature type="transmembrane region" description="Helical" evidence="2">
    <location>
        <begin position="167"/>
        <end position="188"/>
    </location>
</feature>
<comment type="caution">
    <text evidence="3">The sequence shown here is derived from an EMBL/GenBank/DDBJ whole genome shotgun (WGS) entry which is preliminary data.</text>
</comment>
<feature type="transmembrane region" description="Helical" evidence="2">
    <location>
        <begin position="104"/>
        <end position="124"/>
    </location>
</feature>
<dbReference type="EMBL" id="BAAAOS010000018">
    <property type="protein sequence ID" value="GAA1567541.1"/>
    <property type="molecule type" value="Genomic_DNA"/>
</dbReference>